<dbReference type="AlphaFoldDB" id="A0A919UAY5"/>
<evidence type="ECO:0000313" key="3">
    <source>
        <dbReference type="Proteomes" id="UP000660611"/>
    </source>
</evidence>
<name>A0A919UAY5_9ACTN</name>
<dbReference type="Gene3D" id="3.40.630.30">
    <property type="match status" value="1"/>
</dbReference>
<dbReference type="Pfam" id="PF00583">
    <property type="entry name" value="Acetyltransf_1"/>
    <property type="match status" value="1"/>
</dbReference>
<accession>A0A919UAY5</accession>
<proteinExistence type="predicted"/>
<comment type="caution">
    <text evidence="2">The sequence shown here is derived from an EMBL/GenBank/DDBJ whole genome shotgun (WGS) entry which is preliminary data.</text>
</comment>
<organism evidence="2 3">
    <name type="scientific">Dactylosporangium siamense</name>
    <dbReference type="NCBI Taxonomy" id="685454"/>
    <lineage>
        <taxon>Bacteria</taxon>
        <taxon>Bacillati</taxon>
        <taxon>Actinomycetota</taxon>
        <taxon>Actinomycetes</taxon>
        <taxon>Micromonosporales</taxon>
        <taxon>Micromonosporaceae</taxon>
        <taxon>Dactylosporangium</taxon>
    </lineage>
</organism>
<dbReference type="InterPro" id="IPR016181">
    <property type="entry name" value="Acyl_CoA_acyltransferase"/>
</dbReference>
<dbReference type="CDD" id="cd04301">
    <property type="entry name" value="NAT_SF"/>
    <property type="match status" value="1"/>
</dbReference>
<feature type="domain" description="N-acetyltransferase" evidence="1">
    <location>
        <begin position="146"/>
        <end position="232"/>
    </location>
</feature>
<dbReference type="EMBL" id="BONQ01000048">
    <property type="protein sequence ID" value="GIG44996.1"/>
    <property type="molecule type" value="Genomic_DNA"/>
</dbReference>
<sequence>MPGHHHDDEGRTGTLAHLPGLVTAWVHGWAVSRSVPTPVAVAGGWRIDVGAVGHRIRYVLQTPDHQLLADLGRQELVPGTWIKVVADQADLGSALPDTWAMADTGYLMTTSFTEVASASAPSVPYTPRVSTVGDVAIATCTDDATGEIAASGRLAAAGHVGVIDQVATSPAHRRRGLGRAIMHSLSHHACERGMHTGVLVATDDGRELYRTLGWTVRSPIAAAYVPEPRARR</sequence>
<dbReference type="SUPFAM" id="SSF55729">
    <property type="entry name" value="Acyl-CoA N-acyltransferases (Nat)"/>
    <property type="match status" value="1"/>
</dbReference>
<dbReference type="Proteomes" id="UP000660611">
    <property type="component" value="Unassembled WGS sequence"/>
</dbReference>
<dbReference type="InterPro" id="IPR000182">
    <property type="entry name" value="GNAT_dom"/>
</dbReference>
<reference evidence="2" key="1">
    <citation type="submission" date="2021-01" db="EMBL/GenBank/DDBJ databases">
        <title>Whole genome shotgun sequence of Dactylosporangium siamense NBRC 106093.</title>
        <authorList>
            <person name="Komaki H."/>
            <person name="Tamura T."/>
        </authorList>
    </citation>
    <scope>NUCLEOTIDE SEQUENCE</scope>
    <source>
        <strain evidence="2">NBRC 106093</strain>
    </source>
</reference>
<keyword evidence="3" id="KW-1185">Reference proteome</keyword>
<evidence type="ECO:0000259" key="1">
    <source>
        <dbReference type="PROSITE" id="PS51186"/>
    </source>
</evidence>
<gene>
    <name evidence="2" type="ORF">Dsi01nite_030370</name>
</gene>
<evidence type="ECO:0000313" key="2">
    <source>
        <dbReference type="EMBL" id="GIG44996.1"/>
    </source>
</evidence>
<dbReference type="GO" id="GO:0016747">
    <property type="term" value="F:acyltransferase activity, transferring groups other than amino-acyl groups"/>
    <property type="evidence" value="ECO:0007669"/>
    <property type="project" value="InterPro"/>
</dbReference>
<dbReference type="PROSITE" id="PS51186">
    <property type="entry name" value="GNAT"/>
    <property type="match status" value="1"/>
</dbReference>
<protein>
    <recommendedName>
        <fullName evidence="1">N-acetyltransferase domain-containing protein</fullName>
    </recommendedName>
</protein>